<dbReference type="GO" id="GO:0050661">
    <property type="term" value="F:NADP binding"/>
    <property type="evidence" value="ECO:0007669"/>
    <property type="project" value="InterPro"/>
</dbReference>
<dbReference type="InterPro" id="IPR015814">
    <property type="entry name" value="Pgluconate_DH_NAD-bd_C"/>
</dbReference>
<dbReference type="InterPro" id="IPR006115">
    <property type="entry name" value="6PGDH_NADP-bd"/>
</dbReference>
<reference evidence="6 7" key="1">
    <citation type="submission" date="2017-07" db="EMBL/GenBank/DDBJ databases">
        <title>Draft whole genome sequences of clinical Proprionibacteriaceae strains.</title>
        <authorList>
            <person name="Bernier A.-M."/>
            <person name="Bernard K."/>
            <person name="Domingo M.-C."/>
        </authorList>
    </citation>
    <scope>NUCLEOTIDE SEQUENCE [LARGE SCALE GENOMIC DNA]</scope>
    <source>
        <strain evidence="6 7">NML 130396</strain>
    </source>
</reference>
<protein>
    <submittedName>
        <fullName evidence="6">Dehydrogenase</fullName>
    </submittedName>
</protein>
<dbReference type="AlphaFoldDB" id="A0A255GX24"/>
<dbReference type="PIRSF" id="PIRSF000103">
    <property type="entry name" value="HIBADH"/>
    <property type="match status" value="1"/>
</dbReference>
<dbReference type="EMBL" id="NMVQ01000045">
    <property type="protein sequence ID" value="OYO18134.1"/>
    <property type="molecule type" value="Genomic_DNA"/>
</dbReference>
<evidence type="ECO:0000259" key="5">
    <source>
        <dbReference type="Pfam" id="PF09130"/>
    </source>
</evidence>
<dbReference type="PANTHER" id="PTHR43580:SF2">
    <property type="entry name" value="CYTOKINE-LIKE NUCLEAR FACTOR N-PAC"/>
    <property type="match status" value="1"/>
</dbReference>
<dbReference type="InterPro" id="IPR008927">
    <property type="entry name" value="6-PGluconate_DH-like_C_sf"/>
</dbReference>
<feature type="domain" description="Phosphogluconate dehydrogenase NAD-binding putative C-terminal" evidence="5">
    <location>
        <begin position="188"/>
        <end position="256"/>
    </location>
</feature>
<keyword evidence="2" id="KW-0560">Oxidoreductase</keyword>
<feature type="active site" evidence="3">
    <location>
        <position position="167"/>
    </location>
</feature>
<evidence type="ECO:0000256" key="2">
    <source>
        <dbReference type="ARBA" id="ARBA00023002"/>
    </source>
</evidence>
<organism evidence="6 7">
    <name type="scientific">Enemella dayhoffiae</name>
    <dbReference type="NCBI Taxonomy" id="2016507"/>
    <lineage>
        <taxon>Bacteria</taxon>
        <taxon>Bacillati</taxon>
        <taxon>Actinomycetota</taxon>
        <taxon>Actinomycetes</taxon>
        <taxon>Propionibacteriales</taxon>
        <taxon>Propionibacteriaceae</taxon>
        <taxon>Enemella</taxon>
    </lineage>
</organism>
<feature type="domain" description="6-phosphogluconate dehydrogenase NADP-binding" evidence="4">
    <location>
        <begin position="3"/>
        <end position="139"/>
    </location>
</feature>
<name>A0A255GX24_9ACTN</name>
<evidence type="ECO:0000256" key="1">
    <source>
        <dbReference type="ARBA" id="ARBA00009080"/>
    </source>
</evidence>
<evidence type="ECO:0000313" key="6">
    <source>
        <dbReference type="EMBL" id="OYO18134.1"/>
    </source>
</evidence>
<dbReference type="InterPro" id="IPR013328">
    <property type="entry name" value="6PGD_dom2"/>
</dbReference>
<dbReference type="SUPFAM" id="SSF51735">
    <property type="entry name" value="NAD(P)-binding Rossmann-fold domains"/>
    <property type="match status" value="1"/>
</dbReference>
<dbReference type="Pfam" id="PF03446">
    <property type="entry name" value="NAD_binding_2"/>
    <property type="match status" value="1"/>
</dbReference>
<evidence type="ECO:0000256" key="3">
    <source>
        <dbReference type="PIRSR" id="PIRSR000103-1"/>
    </source>
</evidence>
<dbReference type="Gene3D" id="1.10.1040.10">
    <property type="entry name" value="N-(1-d-carboxylethyl)-l-norvaline Dehydrogenase, domain 2"/>
    <property type="match status" value="1"/>
</dbReference>
<evidence type="ECO:0000313" key="7">
    <source>
        <dbReference type="Proteomes" id="UP000216311"/>
    </source>
</evidence>
<dbReference type="InterPro" id="IPR051265">
    <property type="entry name" value="HIBADH-related_NP60_sf"/>
</dbReference>
<dbReference type="Pfam" id="PF09130">
    <property type="entry name" value="DUF1932"/>
    <property type="match status" value="1"/>
</dbReference>
<dbReference type="GO" id="GO:0016491">
    <property type="term" value="F:oxidoreductase activity"/>
    <property type="evidence" value="ECO:0007669"/>
    <property type="project" value="UniProtKB-KW"/>
</dbReference>
<dbReference type="Proteomes" id="UP000216311">
    <property type="component" value="Unassembled WGS sequence"/>
</dbReference>
<proteinExistence type="inferred from homology"/>
<dbReference type="PANTHER" id="PTHR43580">
    <property type="entry name" value="OXIDOREDUCTASE GLYR1-RELATED"/>
    <property type="match status" value="1"/>
</dbReference>
<dbReference type="SUPFAM" id="SSF48179">
    <property type="entry name" value="6-phosphogluconate dehydrogenase C-terminal domain-like"/>
    <property type="match status" value="1"/>
</dbReference>
<evidence type="ECO:0000259" key="4">
    <source>
        <dbReference type="Pfam" id="PF03446"/>
    </source>
</evidence>
<sequence>MTTIGVVAPGAMGAALGRAWVAAGHDVVVTVAGRSERTRSLAHGLRWLDSLTDVAAAADVVVSVVPPARALGNAEQIADACRSAGVRPLVADLNAVSPAEAEQVAAVLAAAGCDPVDGAISGPPPELGKRTTVFVSGERAGELAGLGADGLSVRVVGERVGQASAVKMCTAAVYKGITALLMQSLRTAGEHGVQELVLEDLTPGLGWMAEQAPMAIAVAVAKSDRFPYEMGQIADTQEQAGVGGELFRAFAEVYQRSNDTSLAELTPEQAAELVDLDRVLQGLRTPRQR</sequence>
<dbReference type="OrthoDB" id="1271986at2"/>
<comment type="similarity">
    <text evidence="1">Belongs to the HIBADH-related family.</text>
</comment>
<accession>A0A255GX24</accession>
<comment type="caution">
    <text evidence="6">The sequence shown here is derived from an EMBL/GenBank/DDBJ whole genome shotgun (WGS) entry which is preliminary data.</text>
</comment>
<dbReference type="InterPro" id="IPR036291">
    <property type="entry name" value="NAD(P)-bd_dom_sf"/>
</dbReference>
<keyword evidence="7" id="KW-1185">Reference proteome</keyword>
<dbReference type="InterPro" id="IPR015815">
    <property type="entry name" value="HIBADH-related"/>
</dbReference>
<gene>
    <name evidence="6" type="ORF">CGZ93_16430</name>
</gene>
<dbReference type="Gene3D" id="3.40.50.720">
    <property type="entry name" value="NAD(P)-binding Rossmann-like Domain"/>
    <property type="match status" value="1"/>
</dbReference>
<dbReference type="RefSeq" id="WP_094365223.1">
    <property type="nucleotide sequence ID" value="NZ_NMVQ01000045.1"/>
</dbReference>